<dbReference type="OrthoDB" id="8456590at2"/>
<dbReference type="RefSeq" id="WP_087112500.1">
    <property type="nucleotide sequence ID" value="NZ_CBCSCN010000005.1"/>
</dbReference>
<sequence length="134" mass="15576">MEDIIDLLRERNEDVPTPLDLPDDDDLITVQEQILIHLPDDYKIFLKEVGDVICGSIEPATAVDENSHTYLPEITATAWDLGMPRELIAICEVHDGYYCIEQDGNVRFWTHDGELIEDEWPTIWHWARDVWLES</sequence>
<evidence type="ECO:0000313" key="1">
    <source>
        <dbReference type="EMBL" id="SMA50058.1"/>
    </source>
</evidence>
<name>A0A1X7APM9_9GAMM</name>
<reference evidence="1 2" key="1">
    <citation type="submission" date="2017-03" db="EMBL/GenBank/DDBJ databases">
        <authorList>
            <person name="Afonso C.L."/>
            <person name="Miller P.J."/>
            <person name="Scott M.A."/>
            <person name="Spackman E."/>
            <person name="Goraichik I."/>
            <person name="Dimitrov K.M."/>
            <person name="Suarez D.L."/>
            <person name="Swayne D.E."/>
        </authorList>
    </citation>
    <scope>NUCLEOTIDE SEQUENCE [LARGE SCALE GENOMIC DNA]</scope>
    <source>
        <strain evidence="1">SB41UT1</strain>
    </source>
</reference>
<proteinExistence type="predicted"/>
<organism evidence="1 2">
    <name type="scientific">Parendozoicomonas haliclonae</name>
    <dbReference type="NCBI Taxonomy" id="1960125"/>
    <lineage>
        <taxon>Bacteria</taxon>
        <taxon>Pseudomonadati</taxon>
        <taxon>Pseudomonadota</taxon>
        <taxon>Gammaproteobacteria</taxon>
        <taxon>Oceanospirillales</taxon>
        <taxon>Endozoicomonadaceae</taxon>
        <taxon>Parendozoicomonas</taxon>
    </lineage>
</organism>
<dbReference type="Proteomes" id="UP000196573">
    <property type="component" value="Unassembled WGS sequence"/>
</dbReference>
<protein>
    <submittedName>
        <fullName evidence="1">SMI1 / KNR4 family protein</fullName>
    </submittedName>
</protein>
<dbReference type="AlphaFoldDB" id="A0A1X7APM9"/>
<accession>A0A1X7APM9</accession>
<dbReference type="InterPro" id="IPR037883">
    <property type="entry name" value="Knr4/Smi1-like_sf"/>
</dbReference>
<dbReference type="Pfam" id="PF14567">
    <property type="entry name" value="SUKH_5"/>
    <property type="match status" value="1"/>
</dbReference>
<dbReference type="SUPFAM" id="SSF160631">
    <property type="entry name" value="SMI1/KNR4-like"/>
    <property type="match status" value="1"/>
</dbReference>
<keyword evidence="2" id="KW-1185">Reference proteome</keyword>
<evidence type="ECO:0000313" key="2">
    <source>
        <dbReference type="Proteomes" id="UP000196573"/>
    </source>
</evidence>
<dbReference type="Gene3D" id="3.40.1580.10">
    <property type="entry name" value="SMI1/KNR4-like"/>
    <property type="match status" value="1"/>
</dbReference>
<dbReference type="EMBL" id="FWPT01000010">
    <property type="protein sequence ID" value="SMA50058.1"/>
    <property type="molecule type" value="Genomic_DNA"/>
</dbReference>
<gene>
    <name evidence="1" type="ORF">EHSB41UT_03849</name>
</gene>